<comment type="caution">
    <text evidence="2">The sequence shown here is derived from an EMBL/GenBank/DDBJ whole genome shotgun (WGS) entry which is preliminary data.</text>
</comment>
<dbReference type="PANTHER" id="PTHR14710">
    <property type="entry name" value="GEM-ASSOCIATED PROTEIN 6"/>
    <property type="match status" value="1"/>
</dbReference>
<dbReference type="PROSITE" id="PS52001">
    <property type="entry name" value="AD"/>
    <property type="match status" value="1"/>
</dbReference>
<proteinExistence type="predicted"/>
<dbReference type="GO" id="GO:0000387">
    <property type="term" value="P:spliceosomal snRNP assembly"/>
    <property type="evidence" value="ECO:0007669"/>
    <property type="project" value="TreeGrafter"/>
</dbReference>
<name>A0A8S1H6F1_9PELO</name>
<dbReference type="EMBL" id="CAJGYM010000018">
    <property type="protein sequence ID" value="CAD6190851.1"/>
    <property type="molecule type" value="Genomic_DNA"/>
</dbReference>
<dbReference type="InterPro" id="IPR047574">
    <property type="entry name" value="AD"/>
</dbReference>
<evidence type="ECO:0000313" key="3">
    <source>
        <dbReference type="Proteomes" id="UP000835052"/>
    </source>
</evidence>
<dbReference type="GO" id="GO:0000245">
    <property type="term" value="P:spliceosomal complex assembly"/>
    <property type="evidence" value="ECO:0007669"/>
    <property type="project" value="InterPro"/>
</dbReference>
<evidence type="ECO:0000313" key="2">
    <source>
        <dbReference type="EMBL" id="CAD6190851.1"/>
    </source>
</evidence>
<feature type="domain" description="AD" evidence="1">
    <location>
        <begin position="86"/>
        <end position="176"/>
    </location>
</feature>
<sequence>MDLFKDMDHVSKYLGRPIEVELDTGKRRSEPISGNLVTVDPVTEGIIIARFKHISDAEPTWFDVIPRTAIVNISLKHNFDDTCREYFADFGMSSTSEQSSPPDVERQEIIRKRGEMYADYFRSHHIEVEELGDGVYVVCGNVKLLPPYKKDCFHCDMPLILNRILRMVERIPIQDDIQPLY</sequence>
<dbReference type="GO" id="GO:0005634">
    <property type="term" value="C:nucleus"/>
    <property type="evidence" value="ECO:0007669"/>
    <property type="project" value="InterPro"/>
</dbReference>
<dbReference type="GO" id="GO:0032797">
    <property type="term" value="C:SMN complex"/>
    <property type="evidence" value="ECO:0007669"/>
    <property type="project" value="TreeGrafter"/>
</dbReference>
<dbReference type="InterPro" id="IPR009422">
    <property type="entry name" value="Gemin6"/>
</dbReference>
<dbReference type="Gene3D" id="2.30.30.100">
    <property type="match status" value="1"/>
</dbReference>
<accession>A0A8S1H6F1</accession>
<reference evidence="2" key="1">
    <citation type="submission" date="2020-10" db="EMBL/GenBank/DDBJ databases">
        <authorList>
            <person name="Kikuchi T."/>
        </authorList>
    </citation>
    <scope>NUCLEOTIDE SEQUENCE</scope>
    <source>
        <strain evidence="2">NKZ352</strain>
    </source>
</reference>
<dbReference type="OrthoDB" id="77463at2759"/>
<dbReference type="Proteomes" id="UP000835052">
    <property type="component" value="Unassembled WGS sequence"/>
</dbReference>
<dbReference type="AlphaFoldDB" id="A0A8S1H6F1"/>
<gene>
    <name evidence="2" type="ORF">CAUJ_LOCUS6770</name>
</gene>
<dbReference type="PANTHER" id="PTHR14710:SF2">
    <property type="entry name" value="GEM-ASSOCIATED PROTEIN 6"/>
    <property type="match status" value="1"/>
</dbReference>
<keyword evidence="3" id="KW-1185">Reference proteome</keyword>
<protein>
    <recommendedName>
        <fullName evidence="1">AD domain-containing protein</fullName>
    </recommendedName>
</protein>
<organism evidence="2 3">
    <name type="scientific">Caenorhabditis auriculariae</name>
    <dbReference type="NCBI Taxonomy" id="2777116"/>
    <lineage>
        <taxon>Eukaryota</taxon>
        <taxon>Metazoa</taxon>
        <taxon>Ecdysozoa</taxon>
        <taxon>Nematoda</taxon>
        <taxon>Chromadorea</taxon>
        <taxon>Rhabditida</taxon>
        <taxon>Rhabditina</taxon>
        <taxon>Rhabditomorpha</taxon>
        <taxon>Rhabditoidea</taxon>
        <taxon>Rhabditidae</taxon>
        <taxon>Peloderinae</taxon>
        <taxon>Caenorhabditis</taxon>
    </lineage>
</organism>
<evidence type="ECO:0000259" key="1">
    <source>
        <dbReference type="PROSITE" id="PS52001"/>
    </source>
</evidence>